<protein>
    <recommendedName>
        <fullName evidence="10">Cytochrome P450</fullName>
    </recommendedName>
</protein>
<dbReference type="PANTHER" id="PTHR24305">
    <property type="entry name" value="CYTOCHROME P450"/>
    <property type="match status" value="1"/>
</dbReference>
<evidence type="ECO:0000256" key="5">
    <source>
        <dbReference type="ARBA" id="ARBA00023004"/>
    </source>
</evidence>
<dbReference type="PROSITE" id="PS00086">
    <property type="entry name" value="CYTOCHROME_P450"/>
    <property type="match status" value="1"/>
</dbReference>
<feature type="transmembrane region" description="Helical" evidence="7">
    <location>
        <begin position="12"/>
        <end position="31"/>
    </location>
</feature>
<evidence type="ECO:0000256" key="3">
    <source>
        <dbReference type="ARBA" id="ARBA00022617"/>
    </source>
</evidence>
<dbReference type="PANTHER" id="PTHR24305:SF166">
    <property type="entry name" value="CYTOCHROME P450 12A4, MITOCHONDRIAL-RELATED"/>
    <property type="match status" value="1"/>
</dbReference>
<evidence type="ECO:0000313" key="9">
    <source>
        <dbReference type="Proteomes" id="UP000294003"/>
    </source>
</evidence>
<dbReference type="Gene3D" id="1.10.630.10">
    <property type="entry name" value="Cytochrome P450"/>
    <property type="match status" value="1"/>
</dbReference>
<keyword evidence="7" id="KW-0472">Membrane</keyword>
<proteinExistence type="inferred from homology"/>
<dbReference type="CDD" id="cd11059">
    <property type="entry name" value="CYP_fungal"/>
    <property type="match status" value="1"/>
</dbReference>
<evidence type="ECO:0000256" key="6">
    <source>
        <dbReference type="RuleBase" id="RU000461"/>
    </source>
</evidence>
<keyword evidence="3 6" id="KW-0349">Heme</keyword>
<organism evidence="8 9">
    <name type="scientific">Monosporascus cannonballus</name>
    <dbReference type="NCBI Taxonomy" id="155416"/>
    <lineage>
        <taxon>Eukaryota</taxon>
        <taxon>Fungi</taxon>
        <taxon>Dikarya</taxon>
        <taxon>Ascomycota</taxon>
        <taxon>Pezizomycotina</taxon>
        <taxon>Sordariomycetes</taxon>
        <taxon>Xylariomycetidae</taxon>
        <taxon>Xylariales</taxon>
        <taxon>Xylariales incertae sedis</taxon>
        <taxon>Monosporascus</taxon>
    </lineage>
</organism>
<dbReference type="Proteomes" id="UP000294003">
    <property type="component" value="Unassembled WGS sequence"/>
</dbReference>
<evidence type="ECO:0000313" key="8">
    <source>
        <dbReference type="EMBL" id="RYO85415.1"/>
    </source>
</evidence>
<accession>A0ABY0H643</accession>
<keyword evidence="5 6" id="KW-0408">Iron</keyword>
<comment type="similarity">
    <text evidence="2 6">Belongs to the cytochrome P450 family.</text>
</comment>
<gene>
    <name evidence="8" type="ORF">DL762_005189</name>
</gene>
<keyword evidence="6" id="KW-0560">Oxidoreductase</keyword>
<evidence type="ECO:0000256" key="1">
    <source>
        <dbReference type="ARBA" id="ARBA00001971"/>
    </source>
</evidence>
<evidence type="ECO:0000256" key="2">
    <source>
        <dbReference type="ARBA" id="ARBA00010617"/>
    </source>
</evidence>
<dbReference type="PRINTS" id="PR00463">
    <property type="entry name" value="EP450I"/>
</dbReference>
<comment type="caution">
    <text evidence="8">The sequence shown here is derived from an EMBL/GenBank/DDBJ whole genome shotgun (WGS) entry which is preliminary data.</text>
</comment>
<dbReference type="InterPro" id="IPR002401">
    <property type="entry name" value="Cyt_P450_E_grp-I"/>
</dbReference>
<dbReference type="EMBL" id="QJNS01000137">
    <property type="protein sequence ID" value="RYO85415.1"/>
    <property type="molecule type" value="Genomic_DNA"/>
</dbReference>
<keyword evidence="4 6" id="KW-0479">Metal-binding</keyword>
<feature type="transmembrane region" description="Helical" evidence="7">
    <location>
        <begin position="43"/>
        <end position="61"/>
    </location>
</feature>
<evidence type="ECO:0008006" key="10">
    <source>
        <dbReference type="Google" id="ProtNLM"/>
    </source>
</evidence>
<dbReference type="InterPro" id="IPR017972">
    <property type="entry name" value="Cyt_P450_CS"/>
</dbReference>
<evidence type="ECO:0000256" key="7">
    <source>
        <dbReference type="SAM" id="Phobius"/>
    </source>
</evidence>
<evidence type="ECO:0000256" key="4">
    <source>
        <dbReference type="ARBA" id="ARBA00022723"/>
    </source>
</evidence>
<keyword evidence="7" id="KW-0812">Transmembrane</keyword>
<keyword evidence="7" id="KW-1133">Transmembrane helix</keyword>
<dbReference type="InterPro" id="IPR001128">
    <property type="entry name" value="Cyt_P450"/>
</dbReference>
<name>A0ABY0H643_9PEZI</name>
<dbReference type="InterPro" id="IPR050121">
    <property type="entry name" value="Cytochrome_P450_monoxygenase"/>
</dbReference>
<keyword evidence="6" id="KW-0503">Monooxygenase</keyword>
<reference evidence="8 9" key="1">
    <citation type="submission" date="2018-06" db="EMBL/GenBank/DDBJ databases">
        <title>Complete Genomes of Monosporascus.</title>
        <authorList>
            <person name="Robinson A.J."/>
            <person name="Natvig D.O."/>
        </authorList>
    </citation>
    <scope>NUCLEOTIDE SEQUENCE [LARGE SCALE GENOMIC DNA]</scope>
    <source>
        <strain evidence="8 9">CBS 609.92</strain>
    </source>
</reference>
<sequence>MRIFFVLEQAPHAFSLAMLPFLSYIIYAILVKTITTALPSDSEFYVPLGVLLATVLFYRYVLHPVLLSPLSGIPEAHWSCSISPVWILWARYNGRENRTLHRAHQERGPVVRVGPSELSVNSLDGVRTIYQGGFDKHEWYSVFDNYGVPNVFSASSAKHHSVRKRMVSHVYSKSYIHSSATLVAQASAVLNGRLISLLEASTTAAQAPHGIDVHSLFSAVATDLITAYCFGAARASDFVRNKAYRRHWQALYAARKAGAFFEQELPRLSAAARRCSLGLLPGGLTPAWVVAANREIEDWCRAMSDAALEDLRSGRRVDAADDPVVVRALVAGLEKEGRESGAASPVYATAIRHRELTVASETIDHVLAGQETTGVALTYLAYHLSRSLDLQRHLRAELLSLRPSMRLQNSDRDGGGGDGGMAMPDPKQLDALPILHAVVTETVRRYAPAGGPEPRVAPFPSCRIGPYEVPGGTRVSASVYNLHRDERVFPDPERWDHTRFLPGSGDDGEADERLKSVNRHFWGFSSGGRMCLGSNFAMHVGAIYSNYTSHVVDDTGIEPTDAYTGHPASNSLYLRFEKVTTDG</sequence>
<keyword evidence="9" id="KW-1185">Reference proteome</keyword>
<dbReference type="Pfam" id="PF00067">
    <property type="entry name" value="p450"/>
    <property type="match status" value="1"/>
</dbReference>
<comment type="cofactor">
    <cofactor evidence="1">
        <name>heme</name>
        <dbReference type="ChEBI" id="CHEBI:30413"/>
    </cofactor>
</comment>
<dbReference type="SUPFAM" id="SSF48264">
    <property type="entry name" value="Cytochrome P450"/>
    <property type="match status" value="1"/>
</dbReference>
<dbReference type="InterPro" id="IPR036396">
    <property type="entry name" value="Cyt_P450_sf"/>
</dbReference>